<accession>A0ABV8MX47</accession>
<proteinExistence type="predicted"/>
<organism evidence="1 2">
    <name type="scientific">Chitinimonas lacunae</name>
    <dbReference type="NCBI Taxonomy" id="1963018"/>
    <lineage>
        <taxon>Bacteria</taxon>
        <taxon>Pseudomonadati</taxon>
        <taxon>Pseudomonadota</taxon>
        <taxon>Betaproteobacteria</taxon>
        <taxon>Neisseriales</taxon>
        <taxon>Chitinibacteraceae</taxon>
        <taxon>Chitinimonas</taxon>
    </lineage>
</organism>
<dbReference type="RefSeq" id="WP_378168660.1">
    <property type="nucleotide sequence ID" value="NZ_JBHSBU010000004.1"/>
</dbReference>
<dbReference type="Proteomes" id="UP001595791">
    <property type="component" value="Unassembled WGS sequence"/>
</dbReference>
<reference evidence="2" key="1">
    <citation type="journal article" date="2019" name="Int. J. Syst. Evol. Microbiol.">
        <title>The Global Catalogue of Microorganisms (GCM) 10K type strain sequencing project: providing services to taxonomists for standard genome sequencing and annotation.</title>
        <authorList>
            <consortium name="The Broad Institute Genomics Platform"/>
            <consortium name="The Broad Institute Genome Sequencing Center for Infectious Disease"/>
            <person name="Wu L."/>
            <person name="Ma J."/>
        </authorList>
    </citation>
    <scope>NUCLEOTIDE SEQUENCE [LARGE SCALE GENOMIC DNA]</scope>
    <source>
        <strain evidence="2">LMG 29894</strain>
    </source>
</reference>
<protein>
    <submittedName>
        <fullName evidence="1">Uncharacterized protein</fullName>
    </submittedName>
</protein>
<comment type="caution">
    <text evidence="1">The sequence shown here is derived from an EMBL/GenBank/DDBJ whole genome shotgun (WGS) entry which is preliminary data.</text>
</comment>
<sequence>MSTWNVWIQFKEMLASPVRQHARVATVHGDGTVTVQLLGGGLLRVSGEAEEGATVFVLGGRIDGPAPDLPAHQIEG</sequence>
<gene>
    <name evidence="1" type="ORF">ACFOW7_21705</name>
</gene>
<name>A0ABV8MX47_9NEIS</name>
<dbReference type="EMBL" id="JBHSBU010000004">
    <property type="protein sequence ID" value="MFC4161955.1"/>
    <property type="molecule type" value="Genomic_DNA"/>
</dbReference>
<evidence type="ECO:0000313" key="2">
    <source>
        <dbReference type="Proteomes" id="UP001595791"/>
    </source>
</evidence>
<keyword evidence="2" id="KW-1185">Reference proteome</keyword>
<evidence type="ECO:0000313" key="1">
    <source>
        <dbReference type="EMBL" id="MFC4161955.1"/>
    </source>
</evidence>